<sequence length="224" mass="23750" precursor="true">MPSRLALAAVMVLLALQTGCGGSASSGSDSGGTNGGKASDTEKGGRAGDLANLQKLFDSMPEDHKPKAERNAVIELDKANAWLKTRADGQTVEVTCKVEKVTLKPDPNQSGRYVYEIKLGEETGYNLEGADVFGLYVAGKVKLGGAEWTTCIHAYPNGRNGASPSAAEADAKRLQGMEGKMVAVKGNISGAKFDLFPPTSKKFVSRFEFDLVQVTIDGFDTQKK</sequence>
<gene>
    <name evidence="3" type="ORF">ETAA1_18000</name>
</gene>
<evidence type="ECO:0008006" key="5">
    <source>
        <dbReference type="Google" id="ProtNLM"/>
    </source>
</evidence>
<keyword evidence="4" id="KW-1185">Reference proteome</keyword>
<dbReference type="KEGG" id="uli:ETAA1_18000"/>
<feature type="signal peptide" evidence="2">
    <location>
        <begin position="1"/>
        <end position="24"/>
    </location>
</feature>
<dbReference type="RefSeq" id="WP_145236477.1">
    <property type="nucleotide sequence ID" value="NZ_CP036273.1"/>
</dbReference>
<accession>A0A517XQW9</accession>
<evidence type="ECO:0000313" key="3">
    <source>
        <dbReference type="EMBL" id="QDU19862.1"/>
    </source>
</evidence>
<protein>
    <recommendedName>
        <fullName evidence="5">Lipoprotein</fullName>
    </recommendedName>
</protein>
<evidence type="ECO:0000256" key="1">
    <source>
        <dbReference type="SAM" id="MobiDB-lite"/>
    </source>
</evidence>
<evidence type="ECO:0000313" key="4">
    <source>
        <dbReference type="Proteomes" id="UP000319576"/>
    </source>
</evidence>
<reference evidence="3 4" key="1">
    <citation type="submission" date="2019-02" db="EMBL/GenBank/DDBJ databases">
        <title>Deep-cultivation of Planctomycetes and their phenomic and genomic characterization uncovers novel biology.</title>
        <authorList>
            <person name="Wiegand S."/>
            <person name="Jogler M."/>
            <person name="Boedeker C."/>
            <person name="Pinto D."/>
            <person name="Vollmers J."/>
            <person name="Rivas-Marin E."/>
            <person name="Kohn T."/>
            <person name="Peeters S.H."/>
            <person name="Heuer A."/>
            <person name="Rast P."/>
            <person name="Oberbeckmann S."/>
            <person name="Bunk B."/>
            <person name="Jeske O."/>
            <person name="Meyerdierks A."/>
            <person name="Storesund J.E."/>
            <person name="Kallscheuer N."/>
            <person name="Luecker S."/>
            <person name="Lage O.M."/>
            <person name="Pohl T."/>
            <person name="Merkel B.J."/>
            <person name="Hornburger P."/>
            <person name="Mueller R.-W."/>
            <person name="Bruemmer F."/>
            <person name="Labrenz M."/>
            <person name="Spormann A.M."/>
            <person name="Op den Camp H."/>
            <person name="Overmann J."/>
            <person name="Amann R."/>
            <person name="Jetten M.S.M."/>
            <person name="Mascher T."/>
            <person name="Medema M.H."/>
            <person name="Devos D.P."/>
            <person name="Kaster A.-K."/>
            <person name="Ovreas L."/>
            <person name="Rohde M."/>
            <person name="Galperin M.Y."/>
            <person name="Jogler C."/>
        </authorList>
    </citation>
    <scope>NUCLEOTIDE SEQUENCE [LARGE SCALE GENOMIC DNA]</scope>
    <source>
        <strain evidence="3 4">ETA_A1</strain>
    </source>
</reference>
<feature type="chain" id="PRO_5022129921" description="Lipoprotein" evidence="2">
    <location>
        <begin position="25"/>
        <end position="224"/>
    </location>
</feature>
<dbReference type="EMBL" id="CP036273">
    <property type="protein sequence ID" value="QDU19862.1"/>
    <property type="molecule type" value="Genomic_DNA"/>
</dbReference>
<evidence type="ECO:0000256" key="2">
    <source>
        <dbReference type="SAM" id="SignalP"/>
    </source>
</evidence>
<keyword evidence="2" id="KW-0732">Signal</keyword>
<name>A0A517XQW9_9BACT</name>
<dbReference type="Proteomes" id="UP000319576">
    <property type="component" value="Chromosome"/>
</dbReference>
<feature type="compositionally biased region" description="Gly residues" evidence="1">
    <location>
        <begin position="23"/>
        <end position="35"/>
    </location>
</feature>
<dbReference type="AlphaFoldDB" id="A0A517XQW9"/>
<proteinExistence type="predicted"/>
<feature type="region of interest" description="Disordered" evidence="1">
    <location>
        <begin position="23"/>
        <end position="46"/>
    </location>
</feature>
<organism evidence="3 4">
    <name type="scientific">Urbifossiella limnaea</name>
    <dbReference type="NCBI Taxonomy" id="2528023"/>
    <lineage>
        <taxon>Bacteria</taxon>
        <taxon>Pseudomonadati</taxon>
        <taxon>Planctomycetota</taxon>
        <taxon>Planctomycetia</taxon>
        <taxon>Gemmatales</taxon>
        <taxon>Gemmataceae</taxon>
        <taxon>Urbifossiella</taxon>
    </lineage>
</organism>